<gene>
    <name evidence="1" type="primary">Dmoj\GI27064</name>
    <name evidence="1" type="ORF">Dmoj_GI27064</name>
</gene>
<protein>
    <submittedName>
        <fullName evidence="1">Uncharacterized protein</fullName>
    </submittedName>
</protein>
<dbReference type="eggNOG" id="KOG3596">
    <property type="taxonomic scope" value="Eukaryota"/>
</dbReference>
<dbReference type="PANTHER" id="PTHR13192:SF3">
    <property type="entry name" value="COBALAMIN TRAFFICKING PROTEIN CBLD"/>
    <property type="match status" value="1"/>
</dbReference>
<keyword evidence="2" id="KW-1185">Reference proteome</keyword>
<dbReference type="Pfam" id="PF10229">
    <property type="entry name" value="MMADHC"/>
    <property type="match status" value="1"/>
</dbReference>
<dbReference type="EMBL" id="CH933807">
    <property type="protein sequence ID" value="KRG02694.1"/>
    <property type="molecule type" value="Genomic_DNA"/>
</dbReference>
<dbReference type="GO" id="GO:0009235">
    <property type="term" value="P:cobalamin metabolic process"/>
    <property type="evidence" value="ECO:0007669"/>
    <property type="project" value="InterPro"/>
</dbReference>
<evidence type="ECO:0000313" key="2">
    <source>
        <dbReference type="Proteomes" id="UP000009192"/>
    </source>
</evidence>
<dbReference type="AlphaFoldDB" id="A0A0Q9X3T8"/>
<reference evidence="1 2" key="1">
    <citation type="journal article" date="2007" name="Nature">
        <title>Evolution of genes and genomes on the Drosophila phylogeny.</title>
        <authorList>
            <consortium name="Drosophila 12 Genomes Consortium"/>
            <person name="Clark A.G."/>
            <person name="Eisen M.B."/>
            <person name="Smith D.R."/>
            <person name="Bergman C.M."/>
            <person name="Oliver B."/>
            <person name="Markow T.A."/>
            <person name="Kaufman T.C."/>
            <person name="Kellis M."/>
            <person name="Gelbart W."/>
            <person name="Iyer V.N."/>
            <person name="Pollard D.A."/>
            <person name="Sackton T.B."/>
            <person name="Larracuente A.M."/>
            <person name="Singh N.D."/>
            <person name="Abad J.P."/>
            <person name="Abt D.N."/>
            <person name="Adryan B."/>
            <person name="Aguade M."/>
            <person name="Akashi H."/>
            <person name="Anderson W.W."/>
            <person name="Aquadro C.F."/>
            <person name="Ardell D.H."/>
            <person name="Arguello R."/>
            <person name="Artieri C.G."/>
            <person name="Barbash D.A."/>
            <person name="Barker D."/>
            <person name="Barsanti P."/>
            <person name="Batterham P."/>
            <person name="Batzoglou S."/>
            <person name="Begun D."/>
            <person name="Bhutkar A."/>
            <person name="Blanco E."/>
            <person name="Bosak S.A."/>
            <person name="Bradley R.K."/>
            <person name="Brand A.D."/>
            <person name="Brent M.R."/>
            <person name="Brooks A.N."/>
            <person name="Brown R.H."/>
            <person name="Butlin R.K."/>
            <person name="Caggese C."/>
            <person name="Calvi B.R."/>
            <person name="Bernardo de Carvalho A."/>
            <person name="Caspi A."/>
            <person name="Castrezana S."/>
            <person name="Celniker S.E."/>
            <person name="Chang J.L."/>
            <person name="Chapple C."/>
            <person name="Chatterji S."/>
            <person name="Chinwalla A."/>
            <person name="Civetta A."/>
            <person name="Clifton S.W."/>
            <person name="Comeron J.M."/>
            <person name="Costello J.C."/>
            <person name="Coyne J.A."/>
            <person name="Daub J."/>
            <person name="David R.G."/>
            <person name="Delcher A.L."/>
            <person name="Delehaunty K."/>
            <person name="Do C.B."/>
            <person name="Ebling H."/>
            <person name="Edwards K."/>
            <person name="Eickbush T."/>
            <person name="Evans J.D."/>
            <person name="Filipski A."/>
            <person name="Findeiss S."/>
            <person name="Freyhult E."/>
            <person name="Fulton L."/>
            <person name="Fulton R."/>
            <person name="Garcia A.C."/>
            <person name="Gardiner A."/>
            <person name="Garfield D.A."/>
            <person name="Garvin B.E."/>
            <person name="Gibson G."/>
            <person name="Gilbert D."/>
            <person name="Gnerre S."/>
            <person name="Godfrey J."/>
            <person name="Good R."/>
            <person name="Gotea V."/>
            <person name="Gravely B."/>
            <person name="Greenberg A.J."/>
            <person name="Griffiths-Jones S."/>
            <person name="Gross S."/>
            <person name="Guigo R."/>
            <person name="Gustafson E.A."/>
            <person name="Haerty W."/>
            <person name="Hahn M.W."/>
            <person name="Halligan D.L."/>
            <person name="Halpern A.L."/>
            <person name="Halter G.M."/>
            <person name="Han M.V."/>
            <person name="Heger A."/>
            <person name="Hillier L."/>
            <person name="Hinrichs A.S."/>
            <person name="Holmes I."/>
            <person name="Hoskins R.A."/>
            <person name="Hubisz M.J."/>
            <person name="Hultmark D."/>
            <person name="Huntley M.A."/>
            <person name="Jaffe D.B."/>
            <person name="Jagadeeshan S."/>
            <person name="Jeck W.R."/>
            <person name="Johnson J."/>
            <person name="Jones C.D."/>
            <person name="Jordan W.C."/>
            <person name="Karpen G.H."/>
            <person name="Kataoka E."/>
            <person name="Keightley P.D."/>
            <person name="Kheradpour P."/>
            <person name="Kirkness E.F."/>
            <person name="Koerich L.B."/>
            <person name="Kristiansen K."/>
            <person name="Kudrna D."/>
            <person name="Kulathinal R.J."/>
            <person name="Kumar S."/>
            <person name="Kwok R."/>
            <person name="Lander E."/>
            <person name="Langley C.H."/>
            <person name="Lapoint R."/>
            <person name="Lazzaro B.P."/>
            <person name="Lee S.J."/>
            <person name="Levesque L."/>
            <person name="Li R."/>
            <person name="Lin C.F."/>
            <person name="Lin M.F."/>
            <person name="Lindblad-Toh K."/>
            <person name="Llopart A."/>
            <person name="Long M."/>
            <person name="Low L."/>
            <person name="Lozovsky E."/>
            <person name="Lu J."/>
            <person name="Luo M."/>
            <person name="Machado C.A."/>
            <person name="Makalowski W."/>
            <person name="Marzo M."/>
            <person name="Matsuda M."/>
            <person name="Matzkin L."/>
            <person name="McAllister B."/>
            <person name="McBride C.S."/>
            <person name="McKernan B."/>
            <person name="McKernan K."/>
            <person name="Mendez-Lago M."/>
            <person name="Minx P."/>
            <person name="Mollenhauer M.U."/>
            <person name="Montooth K."/>
            <person name="Mount S.M."/>
            <person name="Mu X."/>
            <person name="Myers E."/>
            <person name="Negre B."/>
            <person name="Newfeld S."/>
            <person name="Nielsen R."/>
            <person name="Noor M.A."/>
            <person name="O'Grady P."/>
            <person name="Pachter L."/>
            <person name="Papaceit M."/>
            <person name="Parisi M.J."/>
            <person name="Parisi M."/>
            <person name="Parts L."/>
            <person name="Pedersen J.S."/>
            <person name="Pesole G."/>
            <person name="Phillippy A.M."/>
            <person name="Ponting C.P."/>
            <person name="Pop M."/>
            <person name="Porcelli D."/>
            <person name="Powell J.R."/>
            <person name="Prohaska S."/>
            <person name="Pruitt K."/>
            <person name="Puig M."/>
            <person name="Quesneville H."/>
            <person name="Ram K.R."/>
            <person name="Rand D."/>
            <person name="Rasmussen M.D."/>
            <person name="Reed L.K."/>
            <person name="Reenan R."/>
            <person name="Reily A."/>
            <person name="Remington K.A."/>
            <person name="Rieger T.T."/>
            <person name="Ritchie M.G."/>
            <person name="Robin C."/>
            <person name="Rogers Y.H."/>
            <person name="Rohde C."/>
            <person name="Rozas J."/>
            <person name="Rubenfield M.J."/>
            <person name="Ruiz A."/>
            <person name="Russo S."/>
            <person name="Salzberg S.L."/>
            <person name="Sanchez-Gracia A."/>
            <person name="Saranga D.J."/>
            <person name="Sato H."/>
            <person name="Schaeffer S.W."/>
            <person name="Schatz M.C."/>
            <person name="Schlenke T."/>
            <person name="Schwartz R."/>
            <person name="Segarra C."/>
            <person name="Singh R.S."/>
            <person name="Sirot L."/>
            <person name="Sirota M."/>
            <person name="Sisneros N.B."/>
            <person name="Smith C.D."/>
            <person name="Smith T.F."/>
            <person name="Spieth J."/>
            <person name="Stage D.E."/>
            <person name="Stark A."/>
            <person name="Stephan W."/>
            <person name="Strausberg R.L."/>
            <person name="Strempel S."/>
            <person name="Sturgill D."/>
            <person name="Sutton G."/>
            <person name="Sutton G.G."/>
            <person name="Tao W."/>
            <person name="Teichmann S."/>
            <person name="Tobari Y.N."/>
            <person name="Tomimura Y."/>
            <person name="Tsolas J.M."/>
            <person name="Valente V.L."/>
            <person name="Venter E."/>
            <person name="Venter J.C."/>
            <person name="Vicario S."/>
            <person name="Vieira F.G."/>
            <person name="Vilella A.J."/>
            <person name="Villasante A."/>
            <person name="Walenz B."/>
            <person name="Wang J."/>
            <person name="Wasserman M."/>
            <person name="Watts T."/>
            <person name="Wilson D."/>
            <person name="Wilson R.K."/>
            <person name="Wing R.A."/>
            <person name="Wolfner M.F."/>
            <person name="Wong A."/>
            <person name="Wong G.K."/>
            <person name="Wu C.I."/>
            <person name="Wu G."/>
            <person name="Yamamoto D."/>
            <person name="Yang H.P."/>
            <person name="Yang S.P."/>
            <person name="Yorke J.A."/>
            <person name="Yoshida K."/>
            <person name="Zdobnov E."/>
            <person name="Zhang P."/>
            <person name="Zhang Y."/>
            <person name="Zimin A.V."/>
            <person name="Baldwin J."/>
            <person name="Abdouelleil A."/>
            <person name="Abdulkadir J."/>
            <person name="Abebe A."/>
            <person name="Abera B."/>
            <person name="Abreu J."/>
            <person name="Acer S.C."/>
            <person name="Aftuck L."/>
            <person name="Alexander A."/>
            <person name="An P."/>
            <person name="Anderson E."/>
            <person name="Anderson S."/>
            <person name="Arachi H."/>
            <person name="Azer M."/>
            <person name="Bachantsang P."/>
            <person name="Barry A."/>
            <person name="Bayul T."/>
            <person name="Berlin A."/>
            <person name="Bessette D."/>
            <person name="Bloom T."/>
            <person name="Blye J."/>
            <person name="Boguslavskiy L."/>
            <person name="Bonnet C."/>
            <person name="Boukhgalter B."/>
            <person name="Bourzgui I."/>
            <person name="Brown A."/>
            <person name="Cahill P."/>
            <person name="Channer S."/>
            <person name="Cheshatsang Y."/>
            <person name="Chuda L."/>
            <person name="Citroen M."/>
            <person name="Collymore A."/>
            <person name="Cooke P."/>
            <person name="Costello M."/>
            <person name="D'Aco K."/>
            <person name="Daza R."/>
            <person name="De Haan G."/>
            <person name="DeGray S."/>
            <person name="DeMaso C."/>
            <person name="Dhargay N."/>
            <person name="Dooley K."/>
            <person name="Dooley E."/>
            <person name="Doricent M."/>
            <person name="Dorje P."/>
            <person name="Dorjee K."/>
            <person name="Dupes A."/>
            <person name="Elong R."/>
            <person name="Falk J."/>
            <person name="Farina A."/>
            <person name="Faro S."/>
            <person name="Ferguson D."/>
            <person name="Fisher S."/>
            <person name="Foley C.D."/>
            <person name="Franke A."/>
            <person name="Friedrich D."/>
            <person name="Gadbois L."/>
            <person name="Gearin G."/>
            <person name="Gearin C.R."/>
            <person name="Giannoukos G."/>
            <person name="Goode T."/>
            <person name="Graham J."/>
            <person name="Grandbois E."/>
            <person name="Grewal S."/>
            <person name="Gyaltsen K."/>
            <person name="Hafez N."/>
            <person name="Hagos B."/>
            <person name="Hall J."/>
            <person name="Henson C."/>
            <person name="Hollinger A."/>
            <person name="Honan T."/>
            <person name="Huard M.D."/>
            <person name="Hughes L."/>
            <person name="Hurhula B."/>
            <person name="Husby M.E."/>
            <person name="Kamat A."/>
            <person name="Kanga B."/>
            <person name="Kashin S."/>
            <person name="Khazanovich D."/>
            <person name="Kisner P."/>
            <person name="Lance K."/>
            <person name="Lara M."/>
            <person name="Lee W."/>
            <person name="Lennon N."/>
            <person name="Letendre F."/>
            <person name="LeVine R."/>
            <person name="Lipovsky A."/>
            <person name="Liu X."/>
            <person name="Liu J."/>
            <person name="Liu S."/>
            <person name="Lokyitsang T."/>
            <person name="Lokyitsang Y."/>
            <person name="Lubonja R."/>
            <person name="Lui A."/>
            <person name="MacDonald P."/>
            <person name="Magnisalis V."/>
            <person name="Maru K."/>
            <person name="Matthews C."/>
            <person name="McCusker W."/>
            <person name="McDonough S."/>
            <person name="Mehta T."/>
            <person name="Meldrim J."/>
            <person name="Meneus L."/>
            <person name="Mihai O."/>
            <person name="Mihalev A."/>
            <person name="Mihova T."/>
            <person name="Mittelman R."/>
            <person name="Mlenga V."/>
            <person name="Montmayeur A."/>
            <person name="Mulrain L."/>
            <person name="Navidi A."/>
            <person name="Naylor J."/>
            <person name="Negash T."/>
            <person name="Nguyen T."/>
            <person name="Nguyen N."/>
            <person name="Nicol R."/>
            <person name="Norbu C."/>
            <person name="Norbu N."/>
            <person name="Novod N."/>
            <person name="O'Neill B."/>
            <person name="Osman S."/>
            <person name="Markiewicz E."/>
            <person name="Oyono O.L."/>
            <person name="Patti C."/>
            <person name="Phunkhang P."/>
            <person name="Pierre F."/>
            <person name="Priest M."/>
            <person name="Raghuraman S."/>
            <person name="Rege F."/>
            <person name="Reyes R."/>
            <person name="Rise C."/>
            <person name="Rogov P."/>
            <person name="Ross K."/>
            <person name="Ryan E."/>
            <person name="Settipalli S."/>
            <person name="Shea T."/>
            <person name="Sherpa N."/>
            <person name="Shi L."/>
            <person name="Shih D."/>
            <person name="Sparrow T."/>
            <person name="Spaulding J."/>
            <person name="Stalker J."/>
            <person name="Stange-Thomann N."/>
            <person name="Stavropoulos S."/>
            <person name="Stone C."/>
            <person name="Strader C."/>
            <person name="Tesfaye S."/>
            <person name="Thomson T."/>
            <person name="Thoulutsang Y."/>
            <person name="Thoulutsang D."/>
            <person name="Topham K."/>
            <person name="Topping I."/>
            <person name="Tsamla T."/>
            <person name="Vassiliev H."/>
            <person name="Vo A."/>
            <person name="Wangchuk T."/>
            <person name="Wangdi T."/>
            <person name="Weiand M."/>
            <person name="Wilkinson J."/>
            <person name="Wilson A."/>
            <person name="Yadav S."/>
            <person name="Young G."/>
            <person name="Yu Q."/>
            <person name="Zembek L."/>
            <person name="Zhong D."/>
            <person name="Zimmer A."/>
            <person name="Zwirko Z."/>
            <person name="Jaffe D.B."/>
            <person name="Alvarez P."/>
            <person name="Brockman W."/>
            <person name="Butler J."/>
            <person name="Chin C."/>
            <person name="Gnerre S."/>
            <person name="Grabherr M."/>
            <person name="Kleber M."/>
            <person name="Mauceli E."/>
            <person name="MacCallum I."/>
        </authorList>
    </citation>
    <scope>NUCLEOTIDE SEQUENCE [LARGE SCALE GENOMIC DNA]</scope>
    <source>
        <strain evidence="2">Tucson 15081-1352.22</strain>
    </source>
</reference>
<dbReference type="Proteomes" id="UP000009192">
    <property type="component" value="Unassembled WGS sequence"/>
</dbReference>
<name>A0A0Q9X3T8_DROMO</name>
<dbReference type="OrthoDB" id="10263782at2759"/>
<dbReference type="PANTHER" id="PTHR13192">
    <property type="entry name" value="MY011 PROTEIN"/>
    <property type="match status" value="1"/>
</dbReference>
<evidence type="ECO:0000313" key="1">
    <source>
        <dbReference type="EMBL" id="KRG02694.1"/>
    </source>
</evidence>
<dbReference type="InParanoid" id="A0A0Q9X3T8"/>
<proteinExistence type="predicted"/>
<organism evidence="1 2">
    <name type="scientific">Drosophila mojavensis</name>
    <name type="common">Fruit fly</name>
    <dbReference type="NCBI Taxonomy" id="7230"/>
    <lineage>
        <taxon>Eukaryota</taxon>
        <taxon>Metazoa</taxon>
        <taxon>Ecdysozoa</taxon>
        <taxon>Arthropoda</taxon>
        <taxon>Hexapoda</taxon>
        <taxon>Insecta</taxon>
        <taxon>Pterygota</taxon>
        <taxon>Neoptera</taxon>
        <taxon>Endopterygota</taxon>
        <taxon>Diptera</taxon>
        <taxon>Brachycera</taxon>
        <taxon>Muscomorpha</taxon>
        <taxon>Ephydroidea</taxon>
        <taxon>Drosophilidae</taxon>
        <taxon>Drosophila</taxon>
    </lineage>
</organism>
<dbReference type="InterPro" id="IPR019362">
    <property type="entry name" value="MMADHC"/>
</dbReference>
<sequence>MQILRILVRCLKDRKILQNQKCVKPARRFTSSSSLPNFILVDMEEQDDVETDDDIGIHPVYPILGNRYSDLFYMPHSVGPAYQDLFTTADQFDVSKYHNSIGWNGIKPIRAQVVRCPKLLMSHMKRLFTIPYSKLKDPGNFSIFNLYFDSDVNSAIKAFVLIASQYSVEFMQDGYWSDFVNPFTGRAYFRPATRRNFCTVNQPRCLGHNIFFKDIHGCTVIKEAKKCTFAGAIFSDVPVNYFD</sequence>
<accession>A0A0Q9X3T8</accession>
<dbReference type="KEGG" id="dmo:Dmoj_GI27064"/>